<evidence type="ECO:0000256" key="3">
    <source>
        <dbReference type="SAM" id="MobiDB-lite"/>
    </source>
</evidence>
<dbReference type="EMBL" id="JAYMYS010000001">
    <property type="protein sequence ID" value="KAK7412883.1"/>
    <property type="molecule type" value="Genomic_DNA"/>
</dbReference>
<dbReference type="Gene3D" id="1.20.140.40">
    <property type="entry name" value="Invertase/pectin methylesterase inhibitor family protein"/>
    <property type="match status" value="1"/>
</dbReference>
<feature type="region of interest" description="Disordered" evidence="3">
    <location>
        <begin position="1"/>
        <end position="21"/>
    </location>
</feature>
<evidence type="ECO:0000313" key="6">
    <source>
        <dbReference type="Proteomes" id="UP001386955"/>
    </source>
</evidence>
<feature type="domain" description="Pectinesterase inhibitor" evidence="4">
    <location>
        <begin position="17"/>
        <end position="157"/>
    </location>
</feature>
<dbReference type="SMART" id="SM00856">
    <property type="entry name" value="PMEI"/>
    <property type="match status" value="1"/>
</dbReference>
<dbReference type="SUPFAM" id="SSF101148">
    <property type="entry name" value="Plant invertase/pectin methylesterase inhibitor"/>
    <property type="match status" value="1"/>
</dbReference>
<proteinExistence type="inferred from homology"/>
<dbReference type="Proteomes" id="UP001386955">
    <property type="component" value="Unassembled WGS sequence"/>
</dbReference>
<sequence length="163" mass="18026">MPQHHHHFEPKPDTQNNHHHNIKNICSHTDYPDVCLRTVKPFLAHHFDLMNVLEAAIKACLFQANYTVSVVVKHMKTSPELHTALSDCKEQYTNCLDNLHRALAAIPSHDLGTVTVMLSAVLADVSACESGFEEHKIKVSMHVEGMVSITASNCLSIAGLVPS</sequence>
<dbReference type="InterPro" id="IPR035513">
    <property type="entry name" value="Invertase/methylesterase_inhib"/>
</dbReference>
<dbReference type="GO" id="GO:0004857">
    <property type="term" value="F:enzyme inhibitor activity"/>
    <property type="evidence" value="ECO:0007669"/>
    <property type="project" value="InterPro"/>
</dbReference>
<dbReference type="NCBIfam" id="TIGR01614">
    <property type="entry name" value="PME_inhib"/>
    <property type="match status" value="1"/>
</dbReference>
<dbReference type="Pfam" id="PF04043">
    <property type="entry name" value="PMEI"/>
    <property type="match status" value="1"/>
</dbReference>
<name>A0AAN9T372_PSOTE</name>
<comment type="caution">
    <text evidence="5">The sequence shown here is derived from an EMBL/GenBank/DDBJ whole genome shotgun (WGS) entry which is preliminary data.</text>
</comment>
<evidence type="ECO:0000256" key="2">
    <source>
        <dbReference type="ARBA" id="ARBA00038471"/>
    </source>
</evidence>
<organism evidence="5 6">
    <name type="scientific">Psophocarpus tetragonolobus</name>
    <name type="common">Winged bean</name>
    <name type="synonym">Dolichos tetragonolobus</name>
    <dbReference type="NCBI Taxonomy" id="3891"/>
    <lineage>
        <taxon>Eukaryota</taxon>
        <taxon>Viridiplantae</taxon>
        <taxon>Streptophyta</taxon>
        <taxon>Embryophyta</taxon>
        <taxon>Tracheophyta</taxon>
        <taxon>Spermatophyta</taxon>
        <taxon>Magnoliopsida</taxon>
        <taxon>eudicotyledons</taxon>
        <taxon>Gunneridae</taxon>
        <taxon>Pentapetalae</taxon>
        <taxon>rosids</taxon>
        <taxon>fabids</taxon>
        <taxon>Fabales</taxon>
        <taxon>Fabaceae</taxon>
        <taxon>Papilionoideae</taxon>
        <taxon>50 kb inversion clade</taxon>
        <taxon>NPAAA clade</taxon>
        <taxon>indigoferoid/millettioid clade</taxon>
        <taxon>Phaseoleae</taxon>
        <taxon>Psophocarpus</taxon>
    </lineage>
</organism>
<reference evidence="5 6" key="1">
    <citation type="submission" date="2024-01" db="EMBL/GenBank/DDBJ databases">
        <title>The genomes of 5 underutilized Papilionoideae crops provide insights into root nodulation and disease resistanc.</title>
        <authorList>
            <person name="Jiang F."/>
        </authorList>
    </citation>
    <scope>NUCLEOTIDE SEQUENCE [LARGE SCALE GENOMIC DNA]</scope>
    <source>
        <strain evidence="5">DUOXIRENSHENG_FW03</strain>
        <tissue evidence="5">Leaves</tissue>
    </source>
</reference>
<accession>A0AAN9T372</accession>
<dbReference type="PANTHER" id="PTHR31080">
    <property type="entry name" value="PECTINESTERASE INHIBITOR-LIKE"/>
    <property type="match status" value="1"/>
</dbReference>
<comment type="similarity">
    <text evidence="2">Belongs to the PMEI family.</text>
</comment>
<keyword evidence="1" id="KW-0732">Signal</keyword>
<evidence type="ECO:0000259" key="4">
    <source>
        <dbReference type="SMART" id="SM00856"/>
    </source>
</evidence>
<dbReference type="PANTHER" id="PTHR31080:SF68">
    <property type="entry name" value="PLANT INVERTASE_PECTIN METHYLESTERASE INHIBITOR SUPERFAMILY PROTEIN"/>
    <property type="match status" value="1"/>
</dbReference>
<gene>
    <name evidence="5" type="ORF">VNO78_04603</name>
</gene>
<evidence type="ECO:0000256" key="1">
    <source>
        <dbReference type="ARBA" id="ARBA00022729"/>
    </source>
</evidence>
<dbReference type="InterPro" id="IPR006501">
    <property type="entry name" value="Pectinesterase_inhib_dom"/>
</dbReference>
<evidence type="ECO:0000313" key="5">
    <source>
        <dbReference type="EMBL" id="KAK7412883.1"/>
    </source>
</evidence>
<dbReference type="InterPro" id="IPR051955">
    <property type="entry name" value="PME_Inhibitor"/>
</dbReference>
<dbReference type="AlphaFoldDB" id="A0AAN9T372"/>
<protein>
    <recommendedName>
        <fullName evidence="4">Pectinesterase inhibitor domain-containing protein</fullName>
    </recommendedName>
</protein>
<dbReference type="CDD" id="cd15800">
    <property type="entry name" value="PMEI-like_2"/>
    <property type="match status" value="1"/>
</dbReference>
<keyword evidence="6" id="KW-1185">Reference proteome</keyword>